<dbReference type="Proteomes" id="UP000324897">
    <property type="component" value="Chromosome 3"/>
</dbReference>
<accession>A0A5J9TFJ3</accession>
<dbReference type="SUPFAM" id="SSF51735">
    <property type="entry name" value="NAD(P)-binding Rossmann-fold domains"/>
    <property type="match status" value="1"/>
</dbReference>
<dbReference type="GO" id="GO:0016616">
    <property type="term" value="F:oxidoreductase activity, acting on the CH-OH group of donors, NAD or NADP as acceptor"/>
    <property type="evidence" value="ECO:0007669"/>
    <property type="project" value="TreeGrafter"/>
</dbReference>
<feature type="domain" description="NAD-dependent epimerase/dehydratase" evidence="2">
    <location>
        <begin position="7"/>
        <end position="250"/>
    </location>
</feature>
<dbReference type="Gene3D" id="3.40.50.720">
    <property type="entry name" value="NAD(P)-binding Rossmann-like Domain"/>
    <property type="match status" value="1"/>
</dbReference>
<dbReference type="InterPro" id="IPR036291">
    <property type="entry name" value="NAD(P)-bd_dom_sf"/>
</dbReference>
<evidence type="ECO:0000313" key="3">
    <source>
        <dbReference type="EMBL" id="TVU10054.1"/>
    </source>
</evidence>
<dbReference type="OrthoDB" id="2735536at2759"/>
<proteinExistence type="predicted"/>
<dbReference type="CDD" id="cd08958">
    <property type="entry name" value="FR_SDR_e"/>
    <property type="match status" value="1"/>
</dbReference>
<dbReference type="AlphaFoldDB" id="A0A5J9TFJ3"/>
<dbReference type="EMBL" id="RWGY01000039">
    <property type="protein sequence ID" value="TVU10054.1"/>
    <property type="molecule type" value="Genomic_DNA"/>
</dbReference>
<reference evidence="3 4" key="1">
    <citation type="journal article" date="2019" name="Sci. Rep.">
        <title>A high-quality genome of Eragrostis curvula grass provides insights into Poaceae evolution and supports new strategies to enhance forage quality.</title>
        <authorList>
            <person name="Carballo J."/>
            <person name="Santos B.A.C.M."/>
            <person name="Zappacosta D."/>
            <person name="Garbus I."/>
            <person name="Selva J.P."/>
            <person name="Gallo C.A."/>
            <person name="Diaz A."/>
            <person name="Albertini E."/>
            <person name="Caccamo M."/>
            <person name="Echenique V."/>
        </authorList>
    </citation>
    <scope>NUCLEOTIDE SEQUENCE [LARGE SCALE GENOMIC DNA]</scope>
    <source>
        <strain evidence="4">cv. Victoria</strain>
        <tissue evidence="3">Leaf</tissue>
    </source>
</reference>
<evidence type="ECO:0000313" key="4">
    <source>
        <dbReference type="Proteomes" id="UP000324897"/>
    </source>
</evidence>
<dbReference type="InterPro" id="IPR050425">
    <property type="entry name" value="NAD(P)_dehydrat-like"/>
</dbReference>
<dbReference type="FunFam" id="3.40.50.720:FF:000382">
    <property type="entry name" value="NAD(P)-binding Rossmann-fold superfamily protein"/>
    <property type="match status" value="1"/>
</dbReference>
<evidence type="ECO:0000259" key="2">
    <source>
        <dbReference type="Pfam" id="PF01370"/>
    </source>
</evidence>
<sequence>MATPRRVCVTGGGGFIASWLVKLLLSRGYSVHATFRDPDDPKNAHLNNLEGAAENLHMFKADVLHYDTLEAAISGCEGVFHLATPVPKDKIDNPEASILVMLAPAVKGTLNVLQVCSSAKVQKVVVVSSTSAVHFNPKWPQDKPKDERCWSDKKLCMEIGDWYSAAKTTAEETAWEYAEKNGLNVVTVCPCLVFGPLLQPTVSTSSNVLIYIIRGGPNALKNIMWHIVDVRDVADALILVYEKSESSGRYICGGDNISTKAMVDLLKKNYPNNNYVNCNIDIDIQVAPISSEKLISLGWKPRKLEETLLDSLDCYEKAGILQDVGHPSRLPYIFRVAHQE</sequence>
<comment type="caution">
    <text evidence="3">The sequence shown here is derived from an EMBL/GenBank/DDBJ whole genome shotgun (WGS) entry which is preliminary data.</text>
</comment>
<organism evidence="3 4">
    <name type="scientific">Eragrostis curvula</name>
    <name type="common">weeping love grass</name>
    <dbReference type="NCBI Taxonomy" id="38414"/>
    <lineage>
        <taxon>Eukaryota</taxon>
        <taxon>Viridiplantae</taxon>
        <taxon>Streptophyta</taxon>
        <taxon>Embryophyta</taxon>
        <taxon>Tracheophyta</taxon>
        <taxon>Spermatophyta</taxon>
        <taxon>Magnoliopsida</taxon>
        <taxon>Liliopsida</taxon>
        <taxon>Poales</taxon>
        <taxon>Poaceae</taxon>
        <taxon>PACMAD clade</taxon>
        <taxon>Chloridoideae</taxon>
        <taxon>Eragrostideae</taxon>
        <taxon>Eragrostidinae</taxon>
        <taxon>Eragrostis</taxon>
    </lineage>
</organism>
<protein>
    <recommendedName>
        <fullName evidence="2">NAD-dependent epimerase/dehydratase domain-containing protein</fullName>
    </recommendedName>
</protein>
<dbReference type="Gramene" id="TVU10054">
    <property type="protein sequence ID" value="TVU10054"/>
    <property type="gene ID" value="EJB05_43560"/>
</dbReference>
<keyword evidence="4" id="KW-1185">Reference proteome</keyword>
<evidence type="ECO:0000256" key="1">
    <source>
        <dbReference type="ARBA" id="ARBA00023002"/>
    </source>
</evidence>
<dbReference type="PANTHER" id="PTHR10366">
    <property type="entry name" value="NAD DEPENDENT EPIMERASE/DEHYDRATASE"/>
    <property type="match status" value="1"/>
</dbReference>
<dbReference type="InterPro" id="IPR001509">
    <property type="entry name" value="Epimerase_deHydtase"/>
</dbReference>
<dbReference type="PANTHER" id="PTHR10366:SF786">
    <property type="entry name" value="OS09G0491820 PROTEIN"/>
    <property type="match status" value="1"/>
</dbReference>
<name>A0A5J9TFJ3_9POAL</name>
<dbReference type="Pfam" id="PF01370">
    <property type="entry name" value="Epimerase"/>
    <property type="match status" value="1"/>
</dbReference>
<keyword evidence="1" id="KW-0560">Oxidoreductase</keyword>
<gene>
    <name evidence="3" type="ORF">EJB05_43560</name>
</gene>